<evidence type="ECO:0000313" key="3">
    <source>
        <dbReference type="Proteomes" id="UP001497392"/>
    </source>
</evidence>
<gene>
    <name evidence="2" type="primary">g9799</name>
    <name evidence="2" type="ORF">VP750_LOCUS8828</name>
</gene>
<feature type="region of interest" description="Disordered" evidence="1">
    <location>
        <begin position="158"/>
        <end position="187"/>
    </location>
</feature>
<accession>A0ABP1G6H7</accession>
<sequence length="187" mass="20409">MKSGLYKALIGRVVLVPGSEFGVDVPELYYKARVVRKDPSHARAVVMRFAEDGDLMWQPVDKVWAWIETMQAKGLSEDTPHTIGDAANAYAVATLAGISCCSNDWDALDTAAVRSCTPEPGTVTRLVSSASSEQSDNSWVDADMSTPMEQECGQVLGSIRLSPRKQREAAPRWQPQATRAPARQASR</sequence>
<dbReference type="EMBL" id="CAXHTA020000016">
    <property type="protein sequence ID" value="CAL5226922.1"/>
    <property type="molecule type" value="Genomic_DNA"/>
</dbReference>
<proteinExistence type="predicted"/>
<protein>
    <submittedName>
        <fullName evidence="2">G9799 protein</fullName>
    </submittedName>
</protein>
<name>A0ABP1G6H7_9CHLO</name>
<evidence type="ECO:0000313" key="2">
    <source>
        <dbReference type="EMBL" id="CAL5226922.1"/>
    </source>
</evidence>
<comment type="caution">
    <text evidence="2">The sequence shown here is derived from an EMBL/GenBank/DDBJ whole genome shotgun (WGS) entry which is preliminary data.</text>
</comment>
<feature type="compositionally biased region" description="Low complexity" evidence="1">
    <location>
        <begin position="171"/>
        <end position="187"/>
    </location>
</feature>
<evidence type="ECO:0000256" key="1">
    <source>
        <dbReference type="SAM" id="MobiDB-lite"/>
    </source>
</evidence>
<organism evidence="2 3">
    <name type="scientific">Coccomyxa viridis</name>
    <dbReference type="NCBI Taxonomy" id="1274662"/>
    <lineage>
        <taxon>Eukaryota</taxon>
        <taxon>Viridiplantae</taxon>
        <taxon>Chlorophyta</taxon>
        <taxon>core chlorophytes</taxon>
        <taxon>Trebouxiophyceae</taxon>
        <taxon>Trebouxiophyceae incertae sedis</taxon>
        <taxon>Coccomyxaceae</taxon>
        <taxon>Coccomyxa</taxon>
    </lineage>
</organism>
<keyword evidence="3" id="KW-1185">Reference proteome</keyword>
<dbReference type="Proteomes" id="UP001497392">
    <property type="component" value="Unassembled WGS sequence"/>
</dbReference>
<reference evidence="2 3" key="1">
    <citation type="submission" date="2024-06" db="EMBL/GenBank/DDBJ databases">
        <authorList>
            <person name="Kraege A."/>
            <person name="Thomma B."/>
        </authorList>
    </citation>
    <scope>NUCLEOTIDE SEQUENCE [LARGE SCALE GENOMIC DNA]</scope>
</reference>